<keyword evidence="1" id="KW-0732">Signal</keyword>
<keyword evidence="3" id="KW-0325">Glycoprotein</keyword>
<dbReference type="InterPro" id="IPR013519">
    <property type="entry name" value="Int_alpha_beta-p"/>
</dbReference>
<protein>
    <submittedName>
        <fullName evidence="6">Integrin alpha-4</fullName>
    </submittedName>
</protein>
<dbReference type="PANTHER" id="PTHR23220:SF83">
    <property type="entry name" value="INTEGRIN ALPHA-PS3-RELATED"/>
    <property type="match status" value="1"/>
</dbReference>
<name>A0A5N5T7M5_9CRUS</name>
<dbReference type="InterPro" id="IPR028994">
    <property type="entry name" value="Integrin_alpha_N"/>
</dbReference>
<dbReference type="GO" id="GO:0098609">
    <property type="term" value="P:cell-cell adhesion"/>
    <property type="evidence" value="ECO:0007669"/>
    <property type="project" value="TreeGrafter"/>
</dbReference>
<evidence type="ECO:0000256" key="4">
    <source>
        <dbReference type="PROSITE-ProRule" id="PRU00803"/>
    </source>
</evidence>
<dbReference type="PANTHER" id="PTHR23220">
    <property type="entry name" value="INTEGRIN ALPHA"/>
    <property type="match status" value="1"/>
</dbReference>
<keyword evidence="5" id="KW-0130">Cell adhesion</keyword>
<dbReference type="GO" id="GO:0009897">
    <property type="term" value="C:external side of plasma membrane"/>
    <property type="evidence" value="ECO:0007669"/>
    <property type="project" value="TreeGrafter"/>
</dbReference>
<dbReference type="Proteomes" id="UP000326759">
    <property type="component" value="Unassembled WGS sequence"/>
</dbReference>
<dbReference type="GO" id="GO:0007229">
    <property type="term" value="P:integrin-mediated signaling pathway"/>
    <property type="evidence" value="ECO:0007669"/>
    <property type="project" value="UniProtKB-KW"/>
</dbReference>
<gene>
    <name evidence="6" type="primary">ITGA4</name>
    <name evidence="6" type="ORF">Anas_11312</name>
</gene>
<evidence type="ECO:0000256" key="5">
    <source>
        <dbReference type="RuleBase" id="RU003762"/>
    </source>
</evidence>
<dbReference type="SUPFAM" id="SSF69318">
    <property type="entry name" value="Integrin alpha N-terminal domain"/>
    <property type="match status" value="1"/>
</dbReference>
<dbReference type="OrthoDB" id="6362691at2759"/>
<dbReference type="Gene3D" id="2.130.10.130">
    <property type="entry name" value="Integrin alpha, N-terminal"/>
    <property type="match status" value="1"/>
</dbReference>
<evidence type="ECO:0000256" key="1">
    <source>
        <dbReference type="ARBA" id="ARBA00022729"/>
    </source>
</evidence>
<dbReference type="Pfam" id="PF01839">
    <property type="entry name" value="FG-GAP"/>
    <property type="match status" value="2"/>
</dbReference>
<dbReference type="PROSITE" id="PS51470">
    <property type="entry name" value="FG_GAP"/>
    <property type="match status" value="3"/>
</dbReference>
<dbReference type="SMART" id="SM00191">
    <property type="entry name" value="Int_alpha"/>
    <property type="match status" value="4"/>
</dbReference>
<feature type="repeat" description="FG-GAP" evidence="4">
    <location>
        <begin position="365"/>
        <end position="428"/>
    </location>
</feature>
<proteinExistence type="inferred from homology"/>
<keyword evidence="5 6" id="KW-0401">Integrin</keyword>
<comment type="caution">
    <text evidence="6">The sequence shown here is derived from an EMBL/GenBank/DDBJ whole genome shotgun (WGS) entry which is preliminary data.</text>
</comment>
<reference evidence="6 7" key="1">
    <citation type="journal article" date="2019" name="PLoS Biol.">
        <title>Sex chromosomes control vertical transmission of feminizing Wolbachia symbionts in an isopod.</title>
        <authorList>
            <person name="Becking T."/>
            <person name="Chebbi M.A."/>
            <person name="Giraud I."/>
            <person name="Moumen B."/>
            <person name="Laverre T."/>
            <person name="Caubet Y."/>
            <person name="Peccoud J."/>
            <person name="Gilbert C."/>
            <person name="Cordaux R."/>
        </authorList>
    </citation>
    <scope>NUCLEOTIDE SEQUENCE [LARGE SCALE GENOMIC DNA]</scope>
    <source>
        <strain evidence="6">ANa2</strain>
        <tissue evidence="6">Whole body excluding digestive tract and cuticle</tissue>
    </source>
</reference>
<dbReference type="EMBL" id="SEYY01007065">
    <property type="protein sequence ID" value="KAB7502644.1"/>
    <property type="molecule type" value="Genomic_DNA"/>
</dbReference>
<dbReference type="GO" id="GO:0005178">
    <property type="term" value="F:integrin binding"/>
    <property type="evidence" value="ECO:0007669"/>
    <property type="project" value="TreeGrafter"/>
</dbReference>
<dbReference type="PRINTS" id="PR01185">
    <property type="entry name" value="INTEGRINA"/>
</dbReference>
<evidence type="ECO:0000256" key="2">
    <source>
        <dbReference type="ARBA" id="ARBA00022737"/>
    </source>
</evidence>
<sequence>MVIKEIFEAISKSVLNLIKIRLKIFVILIQLTYIKGIFGFNVAPEATYVTLLVGAPLANSSGSDGIYQPGAFYKCLIDKPVKGCQEIYLDKSRNFVSDGQGKVPFRNNAWTGAAFDIDNDGNVLVCAPRWKNAYYAGEYRVNGACYLLGQDLKNNSALFIDPLLNSGNQIYSFFGKGVYYYAHGQTGMAVHFTKDSELLLGSPGVLNWQGSVAKLIRQVNLPAGGIRRRREASFLYSTRVIPNPFRTSNIQDSNFFGYSVTSGKFSDNGGTYYVGGAPRGASSRGMVLIFFTRDFEEMPLNITNLIEGTQLGEYFGASVGTPDLNGDGLSDLVVGSPLHSVEGFYDVGCIYVFKSLKDTGELEANGIQLFGDISQGARFGLALGTPGDLDNDGYEDFLVGAPYENEDESKGPSGAVYVFMGSGNGVRQKFSQKLLPEKVSQSVTLKGFGVSFSRPLDVDKNTYPDFAVGSFLSDTVVLMSTRPVITARGELSANPSKLSLDKNFFTLTTCLSYEGEVFTEIAFMAHVFLSQESESGEILIKQQNSNWQSIKNRPES</sequence>
<comment type="similarity">
    <text evidence="5">Belongs to the integrin alpha chain family.</text>
</comment>
<comment type="subcellular location">
    <subcellularLocation>
        <location evidence="5">Membrane</location>
        <topology evidence="5">Single-pass type I membrane protein</topology>
    </subcellularLocation>
</comment>
<keyword evidence="5" id="KW-0675">Receptor</keyword>
<evidence type="ECO:0000313" key="6">
    <source>
        <dbReference type="EMBL" id="KAB7502644.1"/>
    </source>
</evidence>
<dbReference type="InterPro" id="IPR000413">
    <property type="entry name" value="Integrin_alpha"/>
</dbReference>
<evidence type="ECO:0000313" key="7">
    <source>
        <dbReference type="Proteomes" id="UP000326759"/>
    </source>
</evidence>
<keyword evidence="7" id="KW-1185">Reference proteome</keyword>
<accession>A0A5N5T7M5</accession>
<dbReference type="AlphaFoldDB" id="A0A5N5T7M5"/>
<dbReference type="GO" id="GO:0007160">
    <property type="term" value="P:cell-matrix adhesion"/>
    <property type="evidence" value="ECO:0007669"/>
    <property type="project" value="TreeGrafter"/>
</dbReference>
<dbReference type="GO" id="GO:0033627">
    <property type="term" value="P:cell adhesion mediated by integrin"/>
    <property type="evidence" value="ECO:0007669"/>
    <property type="project" value="TreeGrafter"/>
</dbReference>
<feature type="repeat" description="FG-GAP" evidence="4">
    <location>
        <begin position="434"/>
        <end position="496"/>
    </location>
</feature>
<keyword evidence="2" id="KW-0677">Repeat</keyword>
<evidence type="ECO:0000256" key="3">
    <source>
        <dbReference type="ARBA" id="ARBA00023180"/>
    </source>
</evidence>
<feature type="repeat" description="FG-GAP" evidence="4">
    <location>
        <begin position="301"/>
        <end position="362"/>
    </location>
</feature>
<dbReference type="GO" id="GO:0008305">
    <property type="term" value="C:integrin complex"/>
    <property type="evidence" value="ECO:0007669"/>
    <property type="project" value="InterPro"/>
</dbReference>
<organism evidence="6 7">
    <name type="scientific">Armadillidium nasatum</name>
    <dbReference type="NCBI Taxonomy" id="96803"/>
    <lineage>
        <taxon>Eukaryota</taxon>
        <taxon>Metazoa</taxon>
        <taxon>Ecdysozoa</taxon>
        <taxon>Arthropoda</taxon>
        <taxon>Crustacea</taxon>
        <taxon>Multicrustacea</taxon>
        <taxon>Malacostraca</taxon>
        <taxon>Eumalacostraca</taxon>
        <taxon>Peracarida</taxon>
        <taxon>Isopoda</taxon>
        <taxon>Oniscidea</taxon>
        <taxon>Crinocheta</taxon>
        <taxon>Armadillidiidae</taxon>
        <taxon>Armadillidium</taxon>
    </lineage>
</organism>
<dbReference type="InterPro" id="IPR013517">
    <property type="entry name" value="FG-GAP"/>
</dbReference>